<evidence type="ECO:0000313" key="4">
    <source>
        <dbReference type="EMBL" id="EEF38660.1"/>
    </source>
</evidence>
<protein>
    <recommendedName>
        <fullName evidence="3">HMA domain-containing protein</fullName>
    </recommendedName>
</protein>
<gene>
    <name evidence="4" type="ORF">RCOM_0474860</name>
</gene>
<keyword evidence="2" id="KW-0812">Transmembrane</keyword>
<accession>B9SCK1</accession>
<dbReference type="CDD" id="cd00371">
    <property type="entry name" value="HMA"/>
    <property type="match status" value="1"/>
</dbReference>
<evidence type="ECO:0000313" key="5">
    <source>
        <dbReference type="Proteomes" id="UP000008311"/>
    </source>
</evidence>
<dbReference type="PANTHER" id="PTHR46413">
    <property type="entry name" value="HEAVY METAL-ASSOCIATED ISOPRENYLATED PLANT PROTEIN 6"/>
    <property type="match status" value="1"/>
</dbReference>
<sequence length="517" mass="57278">MCSVDGVVSKLAVVTTTLVLKLGHYCQGCSSKIRKTVSNTKAFEIGVLDMAVDEANEIVTIKGSMDAKLLVNIVSQRLNMPLNIVSLTEEEYSTSNGEDSEKVSDHEKKGSEQENGSDDTEMKGSIMELEPQTASATMAVFKVPLHCDGCTKKIRKIISRIRGVLEVRINREEETVTVISTIDGKALTETMKKRLKKLVDEQKIEIRKDAEVIKATSQYTFDNKAPKQQSSLQPALQLSEQQSEIIEIISVHDLNDEDMKRHESPVSSSGSALTKLDLEIGESLSTSETAEWAFLIMSLLLEGVSAVLDQLGRLLGSMLLAFAALLLSTVELIYIARREGQIAFDRRSELPCYFCHLKDKTPTSELFSVIHCFALTCAVWQCLFSTVQYIYALRHLDNPIKMSLLPFIFLVCVLISKSIRKMEKINCQNLNTARTKVKPESDVSQCGDVRLSPGLKRMEQNGQALKIVETKTQVPSNASEPVDIEVLHFGCSEGGETEIEVEVADENESDSEEKDGV</sequence>
<keyword evidence="5" id="KW-1185">Reference proteome</keyword>
<feature type="transmembrane region" description="Helical" evidence="2">
    <location>
        <begin position="314"/>
        <end position="336"/>
    </location>
</feature>
<feature type="compositionally biased region" description="Basic and acidic residues" evidence="1">
    <location>
        <begin position="99"/>
        <end position="112"/>
    </location>
</feature>
<feature type="region of interest" description="Disordered" evidence="1">
    <location>
        <begin position="90"/>
        <end position="122"/>
    </location>
</feature>
<dbReference type="SUPFAM" id="SSF55008">
    <property type="entry name" value="HMA, heavy metal-associated domain"/>
    <property type="match status" value="2"/>
</dbReference>
<dbReference type="Pfam" id="PF00403">
    <property type="entry name" value="HMA"/>
    <property type="match status" value="1"/>
</dbReference>
<keyword evidence="2" id="KW-0472">Membrane</keyword>
<dbReference type="PANTHER" id="PTHR46413:SF30">
    <property type="entry name" value="HMA DOMAIN-CONTAINING PROTEIN"/>
    <property type="match status" value="1"/>
</dbReference>
<evidence type="ECO:0000256" key="1">
    <source>
        <dbReference type="SAM" id="MobiDB-lite"/>
    </source>
</evidence>
<proteinExistence type="predicted"/>
<feature type="transmembrane region" description="Helical" evidence="2">
    <location>
        <begin position="366"/>
        <end position="392"/>
    </location>
</feature>
<keyword evidence="2" id="KW-1133">Transmembrane helix</keyword>
<organism evidence="4 5">
    <name type="scientific">Ricinus communis</name>
    <name type="common">Castor bean</name>
    <dbReference type="NCBI Taxonomy" id="3988"/>
    <lineage>
        <taxon>Eukaryota</taxon>
        <taxon>Viridiplantae</taxon>
        <taxon>Streptophyta</taxon>
        <taxon>Embryophyta</taxon>
        <taxon>Tracheophyta</taxon>
        <taxon>Spermatophyta</taxon>
        <taxon>Magnoliopsida</taxon>
        <taxon>eudicotyledons</taxon>
        <taxon>Gunneridae</taxon>
        <taxon>Pentapetalae</taxon>
        <taxon>rosids</taxon>
        <taxon>fabids</taxon>
        <taxon>Malpighiales</taxon>
        <taxon>Euphorbiaceae</taxon>
        <taxon>Acalyphoideae</taxon>
        <taxon>Acalypheae</taxon>
        <taxon>Ricinus</taxon>
    </lineage>
</organism>
<dbReference type="eggNOG" id="KOG1603">
    <property type="taxonomic scope" value="Eukaryota"/>
</dbReference>
<reference evidence="5" key="1">
    <citation type="journal article" date="2010" name="Nat. Biotechnol.">
        <title>Draft genome sequence of the oilseed species Ricinus communis.</title>
        <authorList>
            <person name="Chan A.P."/>
            <person name="Crabtree J."/>
            <person name="Zhao Q."/>
            <person name="Lorenzi H."/>
            <person name="Orvis J."/>
            <person name="Puiu D."/>
            <person name="Melake-Berhan A."/>
            <person name="Jones K.M."/>
            <person name="Redman J."/>
            <person name="Chen G."/>
            <person name="Cahoon E.B."/>
            <person name="Gedil M."/>
            <person name="Stanke M."/>
            <person name="Haas B.J."/>
            <person name="Wortman J.R."/>
            <person name="Fraser-Liggett C.M."/>
            <person name="Ravel J."/>
            <person name="Rabinowicz P.D."/>
        </authorList>
    </citation>
    <scope>NUCLEOTIDE SEQUENCE [LARGE SCALE GENOMIC DNA]</scope>
    <source>
        <strain evidence="5">cv. Hale</strain>
    </source>
</reference>
<name>B9SCK1_RICCO</name>
<dbReference type="InterPro" id="IPR006121">
    <property type="entry name" value="HMA_dom"/>
</dbReference>
<dbReference type="InterPro" id="IPR044594">
    <property type="entry name" value="HIPP01/3/5/6"/>
</dbReference>
<dbReference type="InterPro" id="IPR036163">
    <property type="entry name" value="HMA_dom_sf"/>
</dbReference>
<dbReference type="Proteomes" id="UP000008311">
    <property type="component" value="Unassembled WGS sequence"/>
</dbReference>
<dbReference type="GO" id="GO:0046872">
    <property type="term" value="F:metal ion binding"/>
    <property type="evidence" value="ECO:0007669"/>
    <property type="project" value="InterPro"/>
</dbReference>
<dbReference type="EMBL" id="EQ973922">
    <property type="protein sequence ID" value="EEF38660.1"/>
    <property type="molecule type" value="Genomic_DNA"/>
</dbReference>
<evidence type="ECO:0000256" key="2">
    <source>
        <dbReference type="SAM" id="Phobius"/>
    </source>
</evidence>
<evidence type="ECO:0000259" key="3">
    <source>
        <dbReference type="PROSITE" id="PS50846"/>
    </source>
</evidence>
<dbReference type="PROSITE" id="PS50846">
    <property type="entry name" value="HMA_2"/>
    <property type="match status" value="1"/>
</dbReference>
<dbReference type="InParanoid" id="B9SCK1"/>
<feature type="domain" description="HMA" evidence="3">
    <location>
        <begin position="136"/>
        <end position="203"/>
    </location>
</feature>
<feature type="transmembrane region" description="Helical" evidence="2">
    <location>
        <begin position="398"/>
        <end position="416"/>
    </location>
</feature>
<dbReference type="Gene3D" id="3.30.70.100">
    <property type="match status" value="2"/>
</dbReference>
<dbReference type="AlphaFoldDB" id="B9SCK1"/>